<dbReference type="InterPro" id="IPR003760">
    <property type="entry name" value="PnrA-like"/>
</dbReference>
<dbReference type="PROSITE" id="PS51257">
    <property type="entry name" value="PROKAR_LIPOPROTEIN"/>
    <property type="match status" value="1"/>
</dbReference>
<protein>
    <recommendedName>
        <fullName evidence="3">ABC transporter substrate-binding protein PnrA-like domain-containing protein</fullName>
    </recommendedName>
</protein>
<dbReference type="InterPro" id="IPR052910">
    <property type="entry name" value="ABC-Purine-Binding"/>
</dbReference>
<dbReference type="AlphaFoldDB" id="A0A1Y3PXB6"/>
<evidence type="ECO:0000313" key="5">
    <source>
        <dbReference type="Proteomes" id="UP000196475"/>
    </source>
</evidence>
<evidence type="ECO:0000313" key="4">
    <source>
        <dbReference type="EMBL" id="OUM89029.1"/>
    </source>
</evidence>
<dbReference type="PANTHER" id="PTHR43208:SF1">
    <property type="entry name" value="ABC TRANSPORTER SUBSTRATE-BINDING PROTEIN"/>
    <property type="match status" value="1"/>
</dbReference>
<keyword evidence="1 2" id="KW-0732">Signal</keyword>
<reference evidence="5" key="1">
    <citation type="submission" date="2016-06" db="EMBL/GenBank/DDBJ databases">
        <authorList>
            <person name="Nascimento L."/>
            <person name="Pereira R.V."/>
            <person name="Martins L.F."/>
            <person name="Quaggio R.B."/>
            <person name="Silva A.M."/>
            <person name="Setubal J.C."/>
        </authorList>
    </citation>
    <scope>NUCLEOTIDE SEQUENCE [LARGE SCALE GENOMIC DNA]</scope>
</reference>
<proteinExistence type="predicted"/>
<dbReference type="Proteomes" id="UP000196475">
    <property type="component" value="Unassembled WGS sequence"/>
</dbReference>
<feature type="domain" description="ABC transporter substrate-binding protein PnrA-like" evidence="3">
    <location>
        <begin position="47"/>
        <end position="137"/>
    </location>
</feature>
<feature type="chain" id="PRO_5012441017" description="ABC transporter substrate-binding protein PnrA-like domain-containing protein" evidence="2">
    <location>
        <begin position="28"/>
        <end position="141"/>
    </location>
</feature>
<organism evidence="4 5">
    <name type="scientific">Bacillus thermozeamaize</name>
    <dbReference type="NCBI Taxonomy" id="230954"/>
    <lineage>
        <taxon>Bacteria</taxon>
        <taxon>Bacillati</taxon>
        <taxon>Bacillota</taxon>
        <taxon>Bacilli</taxon>
        <taxon>Bacillales</taxon>
        <taxon>Bacillaceae</taxon>
        <taxon>Bacillus</taxon>
    </lineage>
</organism>
<evidence type="ECO:0000259" key="3">
    <source>
        <dbReference type="Pfam" id="PF02608"/>
    </source>
</evidence>
<sequence>MRVRFFSALVLCMVMLASCSKPSSVPADEPGAAAGTKGTTDGAGDKPRVAFVYIGVPGDGGWTYQHDLARQAVEETFGIRATVMENVPDNADAERVFTELAMNHDIIFGTSFGYMDAMYNVARKFPDVVFLHSTGYKVESV</sequence>
<gene>
    <name evidence="4" type="ORF">BAA01_13320</name>
</gene>
<dbReference type="EMBL" id="LZRT01000053">
    <property type="protein sequence ID" value="OUM89029.1"/>
    <property type="molecule type" value="Genomic_DNA"/>
</dbReference>
<dbReference type="Gene3D" id="3.40.50.2300">
    <property type="match status" value="1"/>
</dbReference>
<dbReference type="GO" id="GO:0005886">
    <property type="term" value="C:plasma membrane"/>
    <property type="evidence" value="ECO:0007669"/>
    <property type="project" value="InterPro"/>
</dbReference>
<evidence type="ECO:0000256" key="2">
    <source>
        <dbReference type="SAM" id="SignalP"/>
    </source>
</evidence>
<feature type="signal peptide" evidence="2">
    <location>
        <begin position="1"/>
        <end position="27"/>
    </location>
</feature>
<dbReference type="Pfam" id="PF02608">
    <property type="entry name" value="Bmp"/>
    <property type="match status" value="1"/>
</dbReference>
<name>A0A1Y3PXB6_9BACI</name>
<comment type="caution">
    <text evidence="4">The sequence shown here is derived from an EMBL/GenBank/DDBJ whole genome shotgun (WGS) entry which is preliminary data.</text>
</comment>
<accession>A0A1Y3PXB6</accession>
<dbReference type="PANTHER" id="PTHR43208">
    <property type="entry name" value="ABC TRANSPORTER SUBSTRATE-BINDING PROTEIN"/>
    <property type="match status" value="1"/>
</dbReference>
<evidence type="ECO:0000256" key="1">
    <source>
        <dbReference type="ARBA" id="ARBA00022729"/>
    </source>
</evidence>